<comment type="similarity">
    <text evidence="2">Belongs to the SHI protein family.</text>
</comment>
<evidence type="ECO:0000256" key="1">
    <source>
        <dbReference type="ARBA" id="ARBA00004123"/>
    </source>
</evidence>
<keyword evidence="6" id="KW-0073">Auxin biosynthesis</keyword>
<dbReference type="Gramene" id="XM_028331005.1">
    <property type="protein sequence ID" value="XP_028186806.1"/>
    <property type="gene ID" value="LOC114373526"/>
</dbReference>
<dbReference type="EMBL" id="QZWG01000011">
    <property type="protein sequence ID" value="RZB80648.1"/>
    <property type="molecule type" value="Genomic_DNA"/>
</dbReference>
<dbReference type="GO" id="GO:0009734">
    <property type="term" value="P:auxin-activated signaling pathway"/>
    <property type="evidence" value="ECO:0007669"/>
    <property type="project" value="UniProtKB-KW"/>
</dbReference>
<dbReference type="AlphaFoldDB" id="A0A445I3G4"/>
<keyword evidence="7" id="KW-0238">DNA-binding</keyword>
<dbReference type="InterPro" id="IPR006511">
    <property type="entry name" value="SHI_C"/>
</dbReference>
<feature type="region of interest" description="Disordered" evidence="11">
    <location>
        <begin position="66"/>
        <end position="86"/>
    </location>
</feature>
<evidence type="ECO:0000256" key="4">
    <source>
        <dbReference type="ARBA" id="ARBA00022723"/>
    </source>
</evidence>
<feature type="region of interest" description="Disordered" evidence="11">
    <location>
        <begin position="186"/>
        <end position="227"/>
    </location>
</feature>
<evidence type="ECO:0000256" key="7">
    <source>
        <dbReference type="ARBA" id="ARBA00023125"/>
    </source>
</evidence>
<keyword evidence="10" id="KW-0927">Auxin signaling pathway</keyword>
<evidence type="ECO:0000256" key="5">
    <source>
        <dbReference type="ARBA" id="ARBA00022833"/>
    </source>
</evidence>
<gene>
    <name evidence="13" type="ORF">D0Y65_030370</name>
</gene>
<dbReference type="NCBIfam" id="TIGR01623">
    <property type="entry name" value="put_zinc_LRP1"/>
    <property type="match status" value="1"/>
</dbReference>
<evidence type="ECO:0000256" key="9">
    <source>
        <dbReference type="ARBA" id="ARBA00023242"/>
    </source>
</evidence>
<comment type="subcellular location">
    <subcellularLocation>
        <location evidence="1">Nucleus</location>
    </subcellularLocation>
</comment>
<accession>A0A445I3G4</accession>
<dbReference type="NCBIfam" id="TIGR01624">
    <property type="entry name" value="LRP1_Cterm"/>
    <property type="match status" value="1"/>
</dbReference>
<dbReference type="PANTHER" id="PTHR31604">
    <property type="entry name" value="PROTEIN LATERAL ROOT PRIMORDIUM 1"/>
    <property type="match status" value="1"/>
</dbReference>
<feature type="compositionally biased region" description="Polar residues" evidence="11">
    <location>
        <begin position="16"/>
        <end position="29"/>
    </location>
</feature>
<feature type="compositionally biased region" description="Low complexity" evidence="11">
    <location>
        <begin position="30"/>
        <end position="39"/>
    </location>
</feature>
<evidence type="ECO:0000313" key="13">
    <source>
        <dbReference type="EMBL" id="RZB80648.1"/>
    </source>
</evidence>
<evidence type="ECO:0000256" key="10">
    <source>
        <dbReference type="ARBA" id="ARBA00023294"/>
    </source>
</evidence>
<evidence type="ECO:0000256" key="11">
    <source>
        <dbReference type="SAM" id="MobiDB-lite"/>
    </source>
</evidence>
<evidence type="ECO:0000256" key="8">
    <source>
        <dbReference type="ARBA" id="ARBA00023159"/>
    </source>
</evidence>
<dbReference type="GO" id="GO:0046872">
    <property type="term" value="F:metal ion binding"/>
    <property type="evidence" value="ECO:0007669"/>
    <property type="project" value="UniProtKB-KW"/>
</dbReference>
<evidence type="ECO:0000313" key="12">
    <source>
        <dbReference type="EMBL" id="RZB80647.1"/>
    </source>
</evidence>
<keyword evidence="4" id="KW-0479">Metal-binding</keyword>
<evidence type="ECO:0000256" key="2">
    <source>
        <dbReference type="ARBA" id="ARBA00006911"/>
    </source>
</evidence>
<dbReference type="Gramene" id="XM_028331006.1">
    <property type="protein sequence ID" value="XP_028186807.1"/>
    <property type="gene ID" value="LOC114373526"/>
</dbReference>
<name>A0A445I3G4_GLYSO</name>
<dbReference type="GO" id="GO:0003700">
    <property type="term" value="F:DNA-binding transcription factor activity"/>
    <property type="evidence" value="ECO:0007669"/>
    <property type="project" value="InterPro"/>
</dbReference>
<evidence type="ECO:0000256" key="3">
    <source>
        <dbReference type="ARBA" id="ARBA00022473"/>
    </source>
</evidence>
<keyword evidence="9" id="KW-0539">Nucleus</keyword>
<dbReference type="GO" id="GO:0009851">
    <property type="term" value="P:auxin biosynthetic process"/>
    <property type="evidence" value="ECO:0007669"/>
    <property type="project" value="UniProtKB-KW"/>
</dbReference>
<proteinExistence type="inferred from homology"/>
<organism evidence="13 15">
    <name type="scientific">Glycine soja</name>
    <name type="common">Wild soybean</name>
    <dbReference type="NCBI Taxonomy" id="3848"/>
    <lineage>
        <taxon>Eukaryota</taxon>
        <taxon>Viridiplantae</taxon>
        <taxon>Streptophyta</taxon>
        <taxon>Embryophyta</taxon>
        <taxon>Tracheophyta</taxon>
        <taxon>Spermatophyta</taxon>
        <taxon>Magnoliopsida</taxon>
        <taxon>eudicotyledons</taxon>
        <taxon>Gunneridae</taxon>
        <taxon>Pentapetalae</taxon>
        <taxon>rosids</taxon>
        <taxon>fabids</taxon>
        <taxon>Fabales</taxon>
        <taxon>Fabaceae</taxon>
        <taxon>Papilionoideae</taxon>
        <taxon>50 kb inversion clade</taxon>
        <taxon>NPAAA clade</taxon>
        <taxon>indigoferoid/millettioid clade</taxon>
        <taxon>Phaseoleae</taxon>
        <taxon>Glycine</taxon>
        <taxon>Glycine subgen. Soja</taxon>
    </lineage>
</organism>
<dbReference type="PANTHER" id="PTHR31604:SF46">
    <property type="entry name" value="LRP1 CARBOXY-TERMINAL DOMAIN PROTEIN"/>
    <property type="match status" value="1"/>
</dbReference>
<keyword evidence="8" id="KW-0010">Activator</keyword>
<dbReference type="EMBL" id="QZWG01000011">
    <property type="protein sequence ID" value="RZB80647.1"/>
    <property type="molecule type" value="Genomic_DNA"/>
</dbReference>
<evidence type="ECO:0000256" key="6">
    <source>
        <dbReference type="ARBA" id="ARBA00023070"/>
    </source>
</evidence>
<dbReference type="GO" id="GO:0045893">
    <property type="term" value="P:positive regulation of DNA-templated transcription"/>
    <property type="evidence" value="ECO:0007669"/>
    <property type="project" value="TreeGrafter"/>
</dbReference>
<keyword evidence="15" id="KW-1185">Reference proteome</keyword>
<feature type="region of interest" description="Disordered" evidence="11">
    <location>
        <begin position="16"/>
        <end position="43"/>
    </location>
</feature>
<dbReference type="InterPro" id="IPR006510">
    <property type="entry name" value="Znf_LRP1"/>
</dbReference>
<protein>
    <submittedName>
        <fullName evidence="12">Protein LATERAL ROOT PRIMORDIUM 1 isoform A</fullName>
    </submittedName>
    <submittedName>
        <fullName evidence="13">Protein LATERAL ROOT PRIMORDIUM 1 isoform B</fullName>
    </submittedName>
    <submittedName>
        <fullName evidence="14">Protein LATERAL ROOT PRIMORDIUM 1 isoform C</fullName>
    </submittedName>
</protein>
<feature type="compositionally biased region" description="Polar residues" evidence="11">
    <location>
        <begin position="202"/>
        <end position="227"/>
    </location>
</feature>
<keyword evidence="3" id="KW-0217">Developmental protein</keyword>
<dbReference type="GO" id="GO:0003677">
    <property type="term" value="F:DNA binding"/>
    <property type="evidence" value="ECO:0007669"/>
    <property type="project" value="UniProtKB-KW"/>
</dbReference>
<comment type="caution">
    <text evidence="13">The sequence shown here is derived from an EMBL/GenBank/DDBJ whole genome shotgun (WGS) entry which is preliminary data.</text>
</comment>
<dbReference type="EMBL" id="QZWG01000011">
    <property type="protein sequence ID" value="RZB80649.1"/>
    <property type="molecule type" value="Genomic_DNA"/>
</dbReference>
<dbReference type="Pfam" id="PF05142">
    <property type="entry name" value="DUF702"/>
    <property type="match status" value="1"/>
</dbReference>
<evidence type="ECO:0000313" key="15">
    <source>
        <dbReference type="Proteomes" id="UP000289340"/>
    </source>
</evidence>
<reference evidence="13 15" key="1">
    <citation type="submission" date="2018-09" db="EMBL/GenBank/DDBJ databases">
        <title>A high-quality reference genome of wild soybean provides a powerful tool to mine soybean genomes.</title>
        <authorList>
            <person name="Xie M."/>
            <person name="Chung C.Y.L."/>
            <person name="Li M.-W."/>
            <person name="Wong F.-L."/>
            <person name="Chan T.-F."/>
            <person name="Lam H.-M."/>
        </authorList>
    </citation>
    <scope>NUCLEOTIDE SEQUENCE [LARGE SCALE GENOMIC DNA]</scope>
    <source>
        <strain evidence="15">cv. W05</strain>
        <tissue evidence="13">Hypocotyl of etiolated seedlings</tissue>
    </source>
</reference>
<dbReference type="Gramene" id="XM_028331007.1">
    <property type="protein sequence ID" value="XP_028186808.1"/>
    <property type="gene ID" value="LOC114373526"/>
</dbReference>
<dbReference type="Proteomes" id="UP000289340">
    <property type="component" value="Chromosome 11"/>
</dbReference>
<dbReference type="GO" id="GO:0005634">
    <property type="term" value="C:nucleus"/>
    <property type="evidence" value="ECO:0007669"/>
    <property type="project" value="UniProtKB-SubCell"/>
</dbReference>
<keyword evidence="5" id="KW-0862">Zinc</keyword>
<sequence>MSMLGLRDLVLIAPSPSSLNHHQGQPFSENHTNTHTPNNIPLPSSAASLSVGFGIFPLLTATPCVPQSHHHHHHNNEVQELGGGANSNTTTNYWNLKMCQQEVNNPPKKGVINVADHDDEKGIMENEENGVYGPNFRVCQDCGNRAKKDCIFRRCRTCCKGRGYDCNTHVKSTWIPSVRRREREITVASGGGGKRPRGIVGSSQKATVTSHSSNSNATTPRSLATSSFHQDGSLKQSLLGHVRAPAVFKCHRVSAIGNGEDEFAYLATVHISGHVFKGFLYDHGVDGKTANAVVPCVSELQVGNNCSGKNRECSSAIAIGVTNNNAYPASAT</sequence>
<dbReference type="InterPro" id="IPR007818">
    <property type="entry name" value="SHI"/>
</dbReference>
<evidence type="ECO:0000313" key="14">
    <source>
        <dbReference type="EMBL" id="RZB80649.1"/>
    </source>
</evidence>
<dbReference type="Gramene" id="XM_028331008.1">
    <property type="protein sequence ID" value="XP_028186809.1"/>
    <property type="gene ID" value="LOC114373526"/>
</dbReference>